<evidence type="ECO:0000313" key="8">
    <source>
        <dbReference type="EMBL" id="CCM05154.1"/>
    </source>
</evidence>
<evidence type="ECO:0000256" key="4">
    <source>
        <dbReference type="ARBA" id="ARBA00022839"/>
    </source>
</evidence>
<dbReference type="STRING" id="599839.J4H4K6"/>
<gene>
    <name evidence="8" type="ORF">FIBRA_07363</name>
</gene>
<feature type="signal peptide" evidence="5">
    <location>
        <begin position="1"/>
        <end position="19"/>
    </location>
</feature>
<dbReference type="HOGENOM" id="CLU_647488_0_0_1"/>
<dbReference type="Gene3D" id="2.60.40.770">
    <property type="match status" value="1"/>
</dbReference>
<dbReference type="CDD" id="cd06133">
    <property type="entry name" value="ERI-1_3'hExo_like"/>
    <property type="match status" value="1"/>
</dbReference>
<name>J4H4K6_9APHY</name>
<dbReference type="PANTHER" id="PTHR23044:SF61">
    <property type="entry name" value="3'-5' EXORIBONUCLEASE 1-RELATED"/>
    <property type="match status" value="1"/>
</dbReference>
<evidence type="ECO:0000256" key="2">
    <source>
        <dbReference type="ARBA" id="ARBA00022722"/>
    </source>
</evidence>
<dbReference type="PANTHER" id="PTHR23044">
    <property type="entry name" value="3'-5' EXONUCLEASE ERI1-RELATED"/>
    <property type="match status" value="1"/>
</dbReference>
<feature type="chain" id="PRO_5003778628" description="Phosphatidylglycerol/phosphatidylinositol transfer protein" evidence="5">
    <location>
        <begin position="20"/>
        <end position="398"/>
    </location>
</feature>
<dbReference type="GO" id="GO:0003676">
    <property type="term" value="F:nucleic acid binding"/>
    <property type="evidence" value="ECO:0007669"/>
    <property type="project" value="InterPro"/>
</dbReference>
<dbReference type="RefSeq" id="XP_012184437.1">
    <property type="nucleotide sequence ID" value="XM_012329047.1"/>
</dbReference>
<keyword evidence="3" id="KW-0378">Hydrolase</keyword>
<evidence type="ECO:0000256" key="3">
    <source>
        <dbReference type="ARBA" id="ARBA00022801"/>
    </source>
</evidence>
<dbReference type="Gene3D" id="3.30.420.10">
    <property type="entry name" value="Ribonuclease H-like superfamily/Ribonuclease H"/>
    <property type="match status" value="1"/>
</dbReference>
<evidence type="ECO:0000313" key="9">
    <source>
        <dbReference type="Proteomes" id="UP000006352"/>
    </source>
</evidence>
<dbReference type="EMBL" id="HE797181">
    <property type="protein sequence ID" value="CCM05154.1"/>
    <property type="molecule type" value="Genomic_DNA"/>
</dbReference>
<evidence type="ECO:0000259" key="7">
    <source>
        <dbReference type="SMART" id="SM00737"/>
    </source>
</evidence>
<evidence type="ECO:0000256" key="5">
    <source>
        <dbReference type="SAM" id="SignalP"/>
    </source>
</evidence>
<proteinExistence type="predicted"/>
<dbReference type="InterPro" id="IPR051274">
    <property type="entry name" value="3-5_Exoribonuclease"/>
</dbReference>
<protein>
    <recommendedName>
        <fullName evidence="1">Phosphatidylglycerol/phosphatidylinositol transfer protein</fullName>
    </recommendedName>
</protein>
<dbReference type="SUPFAM" id="SSF81296">
    <property type="entry name" value="E set domains"/>
    <property type="match status" value="1"/>
</dbReference>
<keyword evidence="2" id="KW-0540">Nuclease</keyword>
<dbReference type="GeneID" id="24100065"/>
<accession>J4H4K6</accession>
<dbReference type="SMART" id="SM00737">
    <property type="entry name" value="ML"/>
    <property type="match status" value="1"/>
</dbReference>
<dbReference type="Proteomes" id="UP000006352">
    <property type="component" value="Unassembled WGS sequence"/>
</dbReference>
<dbReference type="GO" id="GO:0032366">
    <property type="term" value="P:intracellular sterol transport"/>
    <property type="evidence" value="ECO:0007669"/>
    <property type="project" value="InterPro"/>
</dbReference>
<dbReference type="CDD" id="cd00917">
    <property type="entry name" value="PG-PI_TP"/>
    <property type="match status" value="1"/>
</dbReference>
<evidence type="ECO:0000256" key="1">
    <source>
        <dbReference type="ARBA" id="ARBA00016056"/>
    </source>
</evidence>
<dbReference type="InterPro" id="IPR047201">
    <property type="entry name" value="ERI-1_3'hExo-like"/>
</dbReference>
<organism evidence="8 9">
    <name type="scientific">Fibroporia radiculosa</name>
    <dbReference type="NCBI Taxonomy" id="599839"/>
    <lineage>
        <taxon>Eukaryota</taxon>
        <taxon>Fungi</taxon>
        <taxon>Dikarya</taxon>
        <taxon>Basidiomycota</taxon>
        <taxon>Agaricomycotina</taxon>
        <taxon>Agaricomycetes</taxon>
        <taxon>Polyporales</taxon>
        <taxon>Fibroporiaceae</taxon>
        <taxon>Fibroporia</taxon>
    </lineage>
</organism>
<dbReference type="Pfam" id="PF00929">
    <property type="entry name" value="RNase_T"/>
    <property type="match status" value="1"/>
</dbReference>
<dbReference type="OrthoDB" id="448399at2759"/>
<dbReference type="InterPro" id="IPR014756">
    <property type="entry name" value="Ig_E-set"/>
</dbReference>
<dbReference type="AlphaFoldDB" id="J4H4K6"/>
<dbReference type="InterPro" id="IPR033917">
    <property type="entry name" value="ML_PG-PI_TP"/>
</dbReference>
<feature type="domain" description="MD-2-related lipid-recognition" evidence="7">
    <location>
        <begin position="39"/>
        <end position="160"/>
    </location>
</feature>
<dbReference type="GO" id="GO:0000175">
    <property type="term" value="F:3'-5'-RNA exonuclease activity"/>
    <property type="evidence" value="ECO:0007669"/>
    <property type="project" value="InterPro"/>
</dbReference>
<keyword evidence="5" id="KW-0732">Signal</keyword>
<dbReference type="InterPro" id="IPR013520">
    <property type="entry name" value="Ribonucl_H"/>
</dbReference>
<dbReference type="InParanoid" id="J4H4K6"/>
<keyword evidence="9" id="KW-1185">Reference proteome</keyword>
<dbReference type="InterPro" id="IPR036397">
    <property type="entry name" value="RNaseH_sf"/>
</dbReference>
<dbReference type="InterPro" id="IPR012337">
    <property type="entry name" value="RNaseH-like_sf"/>
</dbReference>
<feature type="domain" description="Exonuclease" evidence="6">
    <location>
        <begin position="198"/>
        <end position="390"/>
    </location>
</feature>
<dbReference type="SMART" id="SM00479">
    <property type="entry name" value="EXOIII"/>
    <property type="match status" value="1"/>
</dbReference>
<dbReference type="FunCoup" id="J4H4K6">
    <property type="interactions" value="242"/>
</dbReference>
<keyword evidence="4" id="KW-0269">Exonuclease</keyword>
<evidence type="ECO:0000259" key="6">
    <source>
        <dbReference type="SMART" id="SM00479"/>
    </source>
</evidence>
<reference evidence="8 9" key="1">
    <citation type="journal article" date="2012" name="Appl. Environ. Microbiol.">
        <title>Short-read sequencing for genomic analysis of the brown rot fungus Fibroporia radiculosa.</title>
        <authorList>
            <person name="Tang J.D."/>
            <person name="Perkins A.D."/>
            <person name="Sonstegard T.S."/>
            <person name="Schroeder S.G."/>
            <person name="Burgess S.C."/>
            <person name="Diehl S.V."/>
        </authorList>
    </citation>
    <scope>NUCLEOTIDE SEQUENCE [LARGE SCALE GENOMIC DNA]</scope>
    <source>
        <strain evidence="8 9">TFFH 294</strain>
    </source>
</reference>
<dbReference type="InterPro" id="IPR003172">
    <property type="entry name" value="ML_dom"/>
</dbReference>
<sequence>MARLVFFALLAAALSGISASPADQNLLHGLAPASDRWKWEDCGSSAHPVHIQDISISPDPPEKGKEMTVTVIGTSSQEIEDGAYADVVVKVGAIKLLQREFDVCAEANANASIQCPVSEGRHVVSHTVDLPKEIPPAPFAVSIRGYTTDDDDMLCLNLNIDFRPKRGGFLGRYRHTTALRFTVSNRHHRRMAKCPLRYLLILDFEATCGDAVNGQNEIIEFPTLVYSLERDRVEATFHEYVRPVVHPTLTPFCTELTGITQDVVGCADTFPTVWKRFQGFMDDTEGLSDPGAFIFLTCGNWDLQSMLPRQLILSKCESALDESDNLTAPFNRFINIKHSFRKLYRLRRQQGMQAMLKDLKLTLEGRHHSGIDDCKNILRIVQRMRADGWRPEQEVSSL</sequence>
<dbReference type="SUPFAM" id="SSF53098">
    <property type="entry name" value="Ribonuclease H-like"/>
    <property type="match status" value="1"/>
</dbReference>
<dbReference type="Pfam" id="PF02221">
    <property type="entry name" value="E1_DerP2_DerF2"/>
    <property type="match status" value="1"/>
</dbReference>